<dbReference type="RefSeq" id="XP_001310249.1">
    <property type="nucleotide sequence ID" value="XM_001310248.1"/>
</dbReference>
<dbReference type="STRING" id="5722.A2FCP4"/>
<dbReference type="OMA" id="YCGHENA"/>
<dbReference type="SMART" id="SM00156">
    <property type="entry name" value="PP2Ac"/>
    <property type="match status" value="1"/>
</dbReference>
<keyword evidence="1" id="KW-0378">Hydrolase</keyword>
<comment type="catalytic activity">
    <reaction evidence="1">
        <text>O-phospho-L-threonyl-[protein] + H2O = L-threonyl-[protein] + phosphate</text>
        <dbReference type="Rhea" id="RHEA:47004"/>
        <dbReference type="Rhea" id="RHEA-COMP:11060"/>
        <dbReference type="Rhea" id="RHEA-COMP:11605"/>
        <dbReference type="ChEBI" id="CHEBI:15377"/>
        <dbReference type="ChEBI" id="CHEBI:30013"/>
        <dbReference type="ChEBI" id="CHEBI:43474"/>
        <dbReference type="ChEBI" id="CHEBI:61977"/>
        <dbReference type="EC" id="3.1.3.16"/>
    </reaction>
</comment>
<protein>
    <recommendedName>
        <fullName evidence="1">Serine/threonine-protein phosphatase</fullName>
        <ecNumber evidence="1">3.1.3.16</ecNumber>
    </recommendedName>
</protein>
<dbReference type="eggNOG" id="KOG0374">
    <property type="taxonomic scope" value="Eukaryota"/>
</dbReference>
<dbReference type="InterPro" id="IPR043360">
    <property type="entry name" value="PP2B"/>
</dbReference>
<dbReference type="Gene3D" id="3.60.21.10">
    <property type="match status" value="1"/>
</dbReference>
<dbReference type="SMR" id="A2FCP4"/>
<dbReference type="Proteomes" id="UP000001542">
    <property type="component" value="Unassembled WGS sequence"/>
</dbReference>
<gene>
    <name evidence="3" type="ORF">TVAG_048200</name>
</gene>
<proteinExistence type="inferred from homology"/>
<dbReference type="PANTHER" id="PTHR45673">
    <property type="entry name" value="SERINE/THREONINE-PROTEIN PHOSPHATASE 2B CATALYTIC SUBUNIT 1-RELATED"/>
    <property type="match status" value="1"/>
</dbReference>
<dbReference type="GO" id="GO:0097720">
    <property type="term" value="P:calcineurin-mediated signaling"/>
    <property type="evidence" value="ECO:0007669"/>
    <property type="project" value="InterPro"/>
</dbReference>
<dbReference type="PRINTS" id="PR00114">
    <property type="entry name" value="STPHPHTASE"/>
</dbReference>
<dbReference type="InterPro" id="IPR004843">
    <property type="entry name" value="Calcineurin-like_PHP"/>
</dbReference>
<dbReference type="VEuPathDB" id="TrichDB:TVAG_048200"/>
<reference evidence="3" key="2">
    <citation type="journal article" date="2007" name="Science">
        <title>Draft genome sequence of the sexually transmitted pathogen Trichomonas vaginalis.</title>
        <authorList>
            <person name="Carlton J.M."/>
            <person name="Hirt R.P."/>
            <person name="Silva J.C."/>
            <person name="Delcher A.L."/>
            <person name="Schatz M."/>
            <person name="Zhao Q."/>
            <person name="Wortman J.R."/>
            <person name="Bidwell S.L."/>
            <person name="Alsmark U.C.M."/>
            <person name="Besteiro S."/>
            <person name="Sicheritz-Ponten T."/>
            <person name="Noel C.J."/>
            <person name="Dacks J.B."/>
            <person name="Foster P.G."/>
            <person name="Simillion C."/>
            <person name="Van de Peer Y."/>
            <person name="Miranda-Saavedra D."/>
            <person name="Barton G.J."/>
            <person name="Westrop G.D."/>
            <person name="Mueller S."/>
            <person name="Dessi D."/>
            <person name="Fiori P.L."/>
            <person name="Ren Q."/>
            <person name="Paulsen I."/>
            <person name="Zhang H."/>
            <person name="Bastida-Corcuera F.D."/>
            <person name="Simoes-Barbosa A."/>
            <person name="Brown M.T."/>
            <person name="Hayes R.D."/>
            <person name="Mukherjee M."/>
            <person name="Okumura C.Y."/>
            <person name="Schneider R."/>
            <person name="Smith A.J."/>
            <person name="Vanacova S."/>
            <person name="Villalvazo M."/>
            <person name="Haas B.J."/>
            <person name="Pertea M."/>
            <person name="Feldblyum T.V."/>
            <person name="Utterback T.R."/>
            <person name="Shu C.L."/>
            <person name="Osoegawa K."/>
            <person name="de Jong P.J."/>
            <person name="Hrdy I."/>
            <person name="Horvathova L."/>
            <person name="Zubacova Z."/>
            <person name="Dolezal P."/>
            <person name="Malik S.B."/>
            <person name="Logsdon J.M. Jr."/>
            <person name="Henze K."/>
            <person name="Gupta A."/>
            <person name="Wang C.C."/>
            <person name="Dunne R.L."/>
            <person name="Upcroft J.A."/>
            <person name="Upcroft P."/>
            <person name="White O."/>
            <person name="Salzberg S.L."/>
            <person name="Tang P."/>
            <person name="Chiu C.-H."/>
            <person name="Lee Y.-S."/>
            <person name="Embley T.M."/>
            <person name="Coombs G.H."/>
            <person name="Mottram J.C."/>
            <person name="Tachezy J."/>
            <person name="Fraser-Liggett C.M."/>
            <person name="Johnson P.J."/>
        </authorList>
    </citation>
    <scope>NUCLEOTIDE SEQUENCE [LARGE SCALE GENOMIC DNA]</scope>
    <source>
        <strain evidence="3">G3</strain>
    </source>
</reference>
<evidence type="ECO:0000313" key="3">
    <source>
        <dbReference type="EMBL" id="EAX97319.1"/>
    </source>
</evidence>
<dbReference type="EC" id="3.1.3.16" evidence="1"/>
<dbReference type="OrthoDB" id="5593063at2759"/>
<dbReference type="AlphaFoldDB" id="A2FCP4"/>
<dbReference type="InParanoid" id="A2FCP4"/>
<keyword evidence="4" id="KW-1185">Reference proteome</keyword>
<organism evidence="3 4">
    <name type="scientific">Trichomonas vaginalis (strain ATCC PRA-98 / G3)</name>
    <dbReference type="NCBI Taxonomy" id="412133"/>
    <lineage>
        <taxon>Eukaryota</taxon>
        <taxon>Metamonada</taxon>
        <taxon>Parabasalia</taxon>
        <taxon>Trichomonadida</taxon>
        <taxon>Trichomonadidae</taxon>
        <taxon>Trichomonas</taxon>
    </lineage>
</organism>
<dbReference type="InterPro" id="IPR029052">
    <property type="entry name" value="Metallo-depent_PP-like"/>
</dbReference>
<evidence type="ECO:0000256" key="1">
    <source>
        <dbReference type="RuleBase" id="RU004273"/>
    </source>
</evidence>
<sequence length="323" mass="37756">MSEDCIAQNIVQLIGHKKIRKRLQKLLTKDYLLWLNSTVTRTFSDEPNILYLEGKFVLVGDLHGQFDDLDRILQRTWSNQNLKFVFLGDYVDRGRYSLEVISLLFTLKVMHPDRFILLRGNHECEYMTTHYGFKEECISKQSSDVYESFVNTFKHLPLCAILNNKVFCVHGGISKYIEYIDEITKIDRFCDVYNAGPMYDLLWADPDEDVTTFGDSDRGDTFVFGLQPALEFLDKNNLSILVRAHECVDNGFEYPFEYKKHEGRNRVLTLFSASDYIDYENDAAYAVYENKMEFHSLPFIKQESSEKLDLNNSSLEKHIMRSI</sequence>
<evidence type="ECO:0000313" key="4">
    <source>
        <dbReference type="Proteomes" id="UP000001542"/>
    </source>
</evidence>
<reference evidence="3" key="1">
    <citation type="submission" date="2006-10" db="EMBL/GenBank/DDBJ databases">
        <authorList>
            <person name="Amadeo P."/>
            <person name="Zhao Q."/>
            <person name="Wortman J."/>
            <person name="Fraser-Liggett C."/>
            <person name="Carlton J."/>
        </authorList>
    </citation>
    <scope>NUCLEOTIDE SEQUENCE</scope>
    <source>
        <strain evidence="3">G3</strain>
    </source>
</reference>
<dbReference type="FunFam" id="3.60.21.10:FF:000146">
    <property type="entry name" value="Serine/threonine-protein phosphatase"/>
    <property type="match status" value="1"/>
</dbReference>
<accession>A2FCP4</accession>
<comment type="similarity">
    <text evidence="1">Belongs to the PPP phosphatase family.</text>
</comment>
<dbReference type="Pfam" id="PF00149">
    <property type="entry name" value="Metallophos"/>
    <property type="match status" value="1"/>
</dbReference>
<dbReference type="KEGG" id="tva:4755100"/>
<dbReference type="GO" id="GO:0005737">
    <property type="term" value="C:cytoplasm"/>
    <property type="evidence" value="ECO:0000318"/>
    <property type="project" value="GO_Central"/>
</dbReference>
<feature type="domain" description="Serine/threonine specific protein phosphatases" evidence="2">
    <location>
        <begin position="118"/>
        <end position="123"/>
    </location>
</feature>
<dbReference type="VEuPathDB" id="TrichDB:TVAGG3_0287410"/>
<evidence type="ECO:0000259" key="2">
    <source>
        <dbReference type="PROSITE" id="PS00125"/>
    </source>
</evidence>
<name>A2FCP4_TRIV3</name>
<dbReference type="InterPro" id="IPR006186">
    <property type="entry name" value="Ser/Thr-sp_prot-phosphatase"/>
</dbReference>
<dbReference type="GO" id="GO:0005634">
    <property type="term" value="C:nucleus"/>
    <property type="evidence" value="ECO:0000318"/>
    <property type="project" value="GO_Central"/>
</dbReference>
<dbReference type="GO" id="GO:0033192">
    <property type="term" value="F:calmodulin-dependent protein phosphatase activity"/>
    <property type="evidence" value="ECO:0007669"/>
    <property type="project" value="InterPro"/>
</dbReference>
<dbReference type="SUPFAM" id="SSF56300">
    <property type="entry name" value="Metallo-dependent phosphatases"/>
    <property type="match status" value="1"/>
</dbReference>
<dbReference type="EMBL" id="DS113720">
    <property type="protein sequence ID" value="EAX97319.1"/>
    <property type="molecule type" value="Genomic_DNA"/>
</dbReference>
<dbReference type="GO" id="GO:0004722">
    <property type="term" value="F:protein serine/threonine phosphatase activity"/>
    <property type="evidence" value="ECO:0000318"/>
    <property type="project" value="GO_Central"/>
</dbReference>
<dbReference type="PROSITE" id="PS00125">
    <property type="entry name" value="SER_THR_PHOSPHATASE"/>
    <property type="match status" value="1"/>
</dbReference>